<dbReference type="SUPFAM" id="SSF51412">
    <property type="entry name" value="Inosine monophosphate dehydrogenase (IMPDH)"/>
    <property type="match status" value="1"/>
</dbReference>
<dbReference type="Gene3D" id="3.20.20.70">
    <property type="entry name" value="Aldolase class I"/>
    <property type="match status" value="1"/>
</dbReference>
<dbReference type="PANTHER" id="PTHR11365:SF23">
    <property type="entry name" value="HYPOTHETICAL 5-OXOPROLINASE (EUROFUNG)-RELATED"/>
    <property type="match status" value="1"/>
</dbReference>
<name>A0A0F9CN28_9ZZZZ</name>
<evidence type="ECO:0000256" key="1">
    <source>
        <dbReference type="SAM" id="MobiDB-lite"/>
    </source>
</evidence>
<accession>A0A0F9CN28</accession>
<dbReference type="GO" id="GO:0006749">
    <property type="term" value="P:glutathione metabolic process"/>
    <property type="evidence" value="ECO:0007669"/>
    <property type="project" value="TreeGrafter"/>
</dbReference>
<protein>
    <recommendedName>
        <fullName evidence="2">Hydantoinase A/oxoprolinase domain-containing protein</fullName>
    </recommendedName>
</protein>
<comment type="caution">
    <text evidence="3">The sequence shown here is derived from an EMBL/GenBank/DDBJ whole genome shotgun (WGS) entry which is preliminary data.</text>
</comment>
<feature type="domain" description="Hydantoinase A/oxoprolinase" evidence="2">
    <location>
        <begin position="48"/>
        <end position="239"/>
    </location>
</feature>
<proteinExistence type="predicted"/>
<gene>
    <name evidence="3" type="ORF">LCGC14_2381210</name>
</gene>
<dbReference type="GO" id="GO:0017168">
    <property type="term" value="F:5-oxoprolinase (ATP-hydrolyzing) activity"/>
    <property type="evidence" value="ECO:0007669"/>
    <property type="project" value="TreeGrafter"/>
</dbReference>
<organism evidence="3">
    <name type="scientific">marine sediment metagenome</name>
    <dbReference type="NCBI Taxonomy" id="412755"/>
    <lineage>
        <taxon>unclassified sequences</taxon>
        <taxon>metagenomes</taxon>
        <taxon>ecological metagenomes</taxon>
    </lineage>
</organism>
<evidence type="ECO:0000259" key="2">
    <source>
        <dbReference type="Pfam" id="PF01968"/>
    </source>
</evidence>
<dbReference type="PANTHER" id="PTHR11365">
    <property type="entry name" value="5-OXOPROLINASE RELATED"/>
    <property type="match status" value="1"/>
</dbReference>
<dbReference type="EMBL" id="LAZR01035320">
    <property type="protein sequence ID" value="KKL27832.1"/>
    <property type="molecule type" value="Genomic_DNA"/>
</dbReference>
<reference evidence="3" key="1">
    <citation type="journal article" date="2015" name="Nature">
        <title>Complex archaea that bridge the gap between prokaryotes and eukaryotes.</title>
        <authorList>
            <person name="Spang A."/>
            <person name="Saw J.H."/>
            <person name="Jorgensen S.L."/>
            <person name="Zaremba-Niedzwiedzka K."/>
            <person name="Martijn J."/>
            <person name="Lind A.E."/>
            <person name="van Eijk R."/>
            <person name="Schleper C."/>
            <person name="Guy L."/>
            <person name="Ettema T.J."/>
        </authorList>
    </citation>
    <scope>NUCLEOTIDE SEQUENCE</scope>
</reference>
<dbReference type="GO" id="GO:0005829">
    <property type="term" value="C:cytosol"/>
    <property type="evidence" value="ECO:0007669"/>
    <property type="project" value="TreeGrafter"/>
</dbReference>
<dbReference type="AlphaFoldDB" id="A0A0F9CN28"/>
<dbReference type="InterPro" id="IPR013785">
    <property type="entry name" value="Aldolase_TIM"/>
</dbReference>
<dbReference type="InterPro" id="IPR002821">
    <property type="entry name" value="Hydantoinase_A"/>
</dbReference>
<feature type="non-terminal residue" evidence="3">
    <location>
        <position position="413"/>
    </location>
</feature>
<dbReference type="SMART" id="SM01240">
    <property type="entry name" value="IMPDH"/>
    <property type="match status" value="1"/>
</dbReference>
<dbReference type="InterPro" id="IPR045079">
    <property type="entry name" value="Oxoprolinase-like"/>
</dbReference>
<sequence length="413" mass="43525">MIKGLDFDDVLLVPNYSHFESRRDVSTVTRLGQYEFFVPVISANMDTITGVAMAKAISRVGGLPIRGASVDVLSVGAGGGSIARIDAGGALRVGPESAGADPGPAFYGRGREPTVTDAQVVLGRITPEHFLGGRMNVRPDLSRSAIGDLSTPYGGDATAAAAAVLRVVNAGMERALRVVSVERGHDPSASGGFTLVAFGGAGPLHACELAASLRLSRVLVPLYPGVLSALGIAAAPITKDLSAAALLTIPADGDGWRDAERTLSRLAAKLERQGAKELRRENLPLPPRERAGVRVSRFLEMRYVGQSYELAVPADSSSAAGRELAPASFLPTFHALHQERYSHSDPARTTEVVNLRVRLTVATSAMEMPRLAPSRDDPLLGHREVWFPSPSKGEGRGEGAVNGPARAAVYDRS</sequence>
<evidence type="ECO:0000313" key="3">
    <source>
        <dbReference type="EMBL" id="KKL27832.1"/>
    </source>
</evidence>
<feature type="region of interest" description="Disordered" evidence="1">
    <location>
        <begin position="387"/>
        <end position="413"/>
    </location>
</feature>
<dbReference type="Pfam" id="PF01968">
    <property type="entry name" value="Hydantoinase_A"/>
    <property type="match status" value="1"/>
</dbReference>